<sequence>MDSSAIFVWAVYAVMYAVLLGYPLYLYVRYRRAR</sequence>
<gene>
    <name evidence="2" type="ordered locus">Marky_0455</name>
</gene>
<dbReference type="HOGENOM" id="CLU_3374544_0_0_0"/>
<evidence type="ECO:0000313" key="3">
    <source>
        <dbReference type="Proteomes" id="UP000007030"/>
    </source>
</evidence>
<dbReference type="AlphaFoldDB" id="F2NLV0"/>
<dbReference type="KEGG" id="mhd:Marky_0455"/>
<evidence type="ECO:0000256" key="1">
    <source>
        <dbReference type="SAM" id="Phobius"/>
    </source>
</evidence>
<feature type="transmembrane region" description="Helical" evidence="1">
    <location>
        <begin position="6"/>
        <end position="28"/>
    </location>
</feature>
<dbReference type="EMBL" id="CP002630">
    <property type="protein sequence ID" value="AEB11207.1"/>
    <property type="molecule type" value="Genomic_DNA"/>
</dbReference>
<dbReference type="Proteomes" id="UP000007030">
    <property type="component" value="Chromosome"/>
</dbReference>
<evidence type="ECO:0000313" key="2">
    <source>
        <dbReference type="EMBL" id="AEB11207.1"/>
    </source>
</evidence>
<keyword evidence="1" id="KW-1133">Transmembrane helix</keyword>
<reference evidence="2 3" key="1">
    <citation type="journal article" date="2012" name="Stand. Genomic Sci.">
        <title>Complete genome sequence of the aerobic, heterotroph Marinithermus hydrothermalis type strain (T1(T)) from a deep-sea hydrothermal vent chimney.</title>
        <authorList>
            <person name="Copeland A."/>
            <person name="Gu W."/>
            <person name="Yasawong M."/>
            <person name="Lapidus A."/>
            <person name="Lucas S."/>
            <person name="Deshpande S."/>
            <person name="Pagani I."/>
            <person name="Tapia R."/>
            <person name="Cheng J.F."/>
            <person name="Goodwin L.A."/>
            <person name="Pitluck S."/>
            <person name="Liolios K."/>
            <person name="Ivanova N."/>
            <person name="Mavromatis K."/>
            <person name="Mikhailova N."/>
            <person name="Pati A."/>
            <person name="Chen A."/>
            <person name="Palaniappan K."/>
            <person name="Land M."/>
            <person name="Pan C."/>
            <person name="Brambilla E.M."/>
            <person name="Rohde M."/>
            <person name="Tindall B.J."/>
            <person name="Sikorski J."/>
            <person name="Goker M."/>
            <person name="Detter J.C."/>
            <person name="Bristow J."/>
            <person name="Eisen J.A."/>
            <person name="Markowitz V."/>
            <person name="Hugenholtz P."/>
            <person name="Kyrpides N.C."/>
            <person name="Klenk H.P."/>
            <person name="Woyke T."/>
        </authorList>
    </citation>
    <scope>NUCLEOTIDE SEQUENCE [LARGE SCALE GENOMIC DNA]</scope>
    <source>
        <strain evidence="3">DSM 14884 / JCM 11576 / T1</strain>
    </source>
</reference>
<keyword evidence="1" id="KW-0812">Transmembrane</keyword>
<organism evidence="2 3">
    <name type="scientific">Marinithermus hydrothermalis (strain DSM 14884 / JCM 11576 / T1)</name>
    <dbReference type="NCBI Taxonomy" id="869210"/>
    <lineage>
        <taxon>Bacteria</taxon>
        <taxon>Thermotogati</taxon>
        <taxon>Deinococcota</taxon>
        <taxon>Deinococci</taxon>
        <taxon>Thermales</taxon>
        <taxon>Thermaceae</taxon>
        <taxon>Marinithermus</taxon>
    </lineage>
</organism>
<name>F2NLV0_MARHT</name>
<protein>
    <submittedName>
        <fullName evidence="2">Uncharacterized protein</fullName>
    </submittedName>
</protein>
<keyword evidence="1" id="KW-0472">Membrane</keyword>
<proteinExistence type="predicted"/>
<keyword evidence="3" id="KW-1185">Reference proteome</keyword>
<accession>F2NLV0</accession>